<dbReference type="SUPFAM" id="SSF53335">
    <property type="entry name" value="S-adenosyl-L-methionine-dependent methyltransferases"/>
    <property type="match status" value="1"/>
</dbReference>
<reference evidence="2 3" key="1">
    <citation type="journal article" date="2016" name="Nat. Commun.">
        <title>Thousands of microbial genomes shed light on interconnected biogeochemical processes in an aquifer system.</title>
        <authorList>
            <person name="Anantharaman K."/>
            <person name="Brown C.T."/>
            <person name="Hug L.A."/>
            <person name="Sharon I."/>
            <person name="Castelle C.J."/>
            <person name="Probst A.J."/>
            <person name="Thomas B.C."/>
            <person name="Singh A."/>
            <person name="Wilkins M.J."/>
            <person name="Karaoz U."/>
            <person name="Brodie E.L."/>
            <person name="Williams K.H."/>
            <person name="Hubbard S.S."/>
            <person name="Banfield J.F."/>
        </authorList>
    </citation>
    <scope>NUCLEOTIDE SEQUENCE [LARGE SCALE GENOMIC DNA]</scope>
</reference>
<organism evidence="2 3">
    <name type="scientific">Candidatus Beckwithbacteria bacterium RIFCSPHIGHO2_12_FULL_47_17</name>
    <dbReference type="NCBI Taxonomy" id="1797460"/>
    <lineage>
        <taxon>Bacteria</taxon>
        <taxon>Candidatus Beckwithiibacteriota</taxon>
    </lineage>
</organism>
<dbReference type="Pfam" id="PF08241">
    <property type="entry name" value="Methyltransf_11"/>
    <property type="match status" value="1"/>
</dbReference>
<proteinExistence type="predicted"/>
<dbReference type="EMBL" id="MEZN01000027">
    <property type="protein sequence ID" value="OGD56025.1"/>
    <property type="molecule type" value="Genomic_DNA"/>
</dbReference>
<dbReference type="PANTHER" id="PTHR43861">
    <property type="entry name" value="TRANS-ACONITATE 2-METHYLTRANSFERASE-RELATED"/>
    <property type="match status" value="1"/>
</dbReference>
<dbReference type="PANTHER" id="PTHR43861:SF6">
    <property type="entry name" value="METHYLTRANSFERASE TYPE 11"/>
    <property type="match status" value="1"/>
</dbReference>
<gene>
    <name evidence="2" type="ORF">A3E73_02840</name>
</gene>
<accession>A0A1F5DLP9</accession>
<dbReference type="InterPro" id="IPR013216">
    <property type="entry name" value="Methyltransf_11"/>
</dbReference>
<sequence>MRKNNKIVTDFEMDKYRERLIDENKIKEFLKTYRQKKIIKNSNTREFWNNKIEAGKDFRRLDPMSKDRIVQVIRLIRAKEGRILDLGFGYGYFEQKIKDENNNFELYGIDVSNYAVEQARKKYGKNFFIGSISKLPFKDNFFDYVVSLECLEHIESNKIFITLAEIKRVLKVKGRAIFSVPINEKYTEDFNPNNHLRRYSEKIFTQELIIARFKVEKTIKLYAFSNYYLLKKLLSKLLPYRWKPNILIAKCSRG</sequence>
<protein>
    <recommendedName>
        <fullName evidence="1">Methyltransferase type 11 domain-containing protein</fullName>
    </recommendedName>
</protein>
<dbReference type="Gene3D" id="3.40.50.150">
    <property type="entry name" value="Vaccinia Virus protein VP39"/>
    <property type="match status" value="1"/>
</dbReference>
<evidence type="ECO:0000313" key="2">
    <source>
        <dbReference type="EMBL" id="OGD56025.1"/>
    </source>
</evidence>
<dbReference type="AlphaFoldDB" id="A0A1F5DLP9"/>
<dbReference type="GO" id="GO:0008757">
    <property type="term" value="F:S-adenosylmethionine-dependent methyltransferase activity"/>
    <property type="evidence" value="ECO:0007669"/>
    <property type="project" value="InterPro"/>
</dbReference>
<dbReference type="Proteomes" id="UP000176791">
    <property type="component" value="Unassembled WGS sequence"/>
</dbReference>
<feature type="domain" description="Methyltransferase type 11" evidence="1">
    <location>
        <begin position="84"/>
        <end position="178"/>
    </location>
</feature>
<evidence type="ECO:0000313" key="3">
    <source>
        <dbReference type="Proteomes" id="UP000176791"/>
    </source>
</evidence>
<dbReference type="CDD" id="cd02440">
    <property type="entry name" value="AdoMet_MTases"/>
    <property type="match status" value="1"/>
</dbReference>
<evidence type="ECO:0000259" key="1">
    <source>
        <dbReference type="Pfam" id="PF08241"/>
    </source>
</evidence>
<name>A0A1F5DLP9_9BACT</name>
<comment type="caution">
    <text evidence="2">The sequence shown here is derived from an EMBL/GenBank/DDBJ whole genome shotgun (WGS) entry which is preliminary data.</text>
</comment>
<dbReference type="STRING" id="1797460.A3E73_02840"/>
<dbReference type="InterPro" id="IPR029063">
    <property type="entry name" value="SAM-dependent_MTases_sf"/>
</dbReference>